<keyword evidence="2" id="KW-1185">Reference proteome</keyword>
<organism evidence="1 2">
    <name type="scientific">Paramecium sonneborni</name>
    <dbReference type="NCBI Taxonomy" id="65129"/>
    <lineage>
        <taxon>Eukaryota</taxon>
        <taxon>Sar</taxon>
        <taxon>Alveolata</taxon>
        <taxon>Ciliophora</taxon>
        <taxon>Intramacronucleata</taxon>
        <taxon>Oligohymenophorea</taxon>
        <taxon>Peniculida</taxon>
        <taxon>Parameciidae</taxon>
        <taxon>Paramecium</taxon>
    </lineage>
</organism>
<gene>
    <name evidence="1" type="ORF">PSON_ATCC_30995.1.T0260241</name>
</gene>
<dbReference type="AlphaFoldDB" id="A0A8S1LZ93"/>
<evidence type="ECO:0000313" key="1">
    <source>
        <dbReference type="EMBL" id="CAD8070146.1"/>
    </source>
</evidence>
<reference evidence="1" key="1">
    <citation type="submission" date="2021-01" db="EMBL/GenBank/DDBJ databases">
        <authorList>
            <consortium name="Genoscope - CEA"/>
            <person name="William W."/>
        </authorList>
    </citation>
    <scope>NUCLEOTIDE SEQUENCE</scope>
</reference>
<proteinExistence type="predicted"/>
<evidence type="ECO:0000313" key="2">
    <source>
        <dbReference type="Proteomes" id="UP000692954"/>
    </source>
</evidence>
<accession>A0A8S1LZ93</accession>
<dbReference type="EMBL" id="CAJJDN010000026">
    <property type="protein sequence ID" value="CAD8070146.1"/>
    <property type="molecule type" value="Genomic_DNA"/>
</dbReference>
<dbReference type="Proteomes" id="UP000692954">
    <property type="component" value="Unassembled WGS sequence"/>
</dbReference>
<comment type="caution">
    <text evidence="1">The sequence shown here is derived from an EMBL/GenBank/DDBJ whole genome shotgun (WGS) entry which is preliminary data.</text>
</comment>
<sequence length="90" mass="11342">MEDRMKIKQHQDYLDRLFLKQLRISEHYAQKKKDQIMQNLHSIKLFQILRLKEAISQMEIELQVFEYMEVNLMMKVFNWNMKQDLYLWQF</sequence>
<name>A0A8S1LZ93_9CILI</name>
<protein>
    <submittedName>
        <fullName evidence="1">Uncharacterized protein</fullName>
    </submittedName>
</protein>